<gene>
    <name evidence="2" type="ORF">DFP80_103223</name>
</gene>
<protein>
    <submittedName>
        <fullName evidence="2">SprT protein</fullName>
    </submittedName>
</protein>
<dbReference type="PANTHER" id="PTHR38773">
    <property type="entry name" value="PROTEIN SPRT"/>
    <property type="match status" value="1"/>
</dbReference>
<dbReference type="OrthoDB" id="267364at2"/>
<evidence type="ECO:0000313" key="3">
    <source>
        <dbReference type="Proteomes" id="UP000252792"/>
    </source>
</evidence>
<accession>A0A366JE79</accession>
<sequence>MPLSSQQTNTNGEEDVLTLVIDKANECFNQADVFFGHKFKRSNCNLKQRGRAAGTAHLQKNELRFNPFMFQQNPAEFLETVVPHEVAHIIVFQIYGNAVKPHGKEWKAVMLKVYGLSPSRTHTFDVPPQKQSYEYRCSCQRHQFTKHRHTRAQKGVEYICKGCHATLQFVNANK</sequence>
<organism evidence="2 3">
    <name type="scientific">Marinomonas rhizomae</name>
    <dbReference type="NCBI Taxonomy" id="491948"/>
    <lineage>
        <taxon>Bacteria</taxon>
        <taxon>Pseudomonadati</taxon>
        <taxon>Pseudomonadota</taxon>
        <taxon>Gammaproteobacteria</taxon>
        <taxon>Oceanospirillales</taxon>
        <taxon>Oceanospirillaceae</taxon>
        <taxon>Marinomonas</taxon>
    </lineage>
</organism>
<proteinExistence type="predicted"/>
<dbReference type="PANTHER" id="PTHR38773:SF1">
    <property type="entry name" value="PROTEIN SPRT"/>
    <property type="match status" value="1"/>
</dbReference>
<dbReference type="EMBL" id="QNSE01000003">
    <property type="protein sequence ID" value="RBP84750.1"/>
    <property type="molecule type" value="Genomic_DNA"/>
</dbReference>
<dbReference type="Pfam" id="PF10263">
    <property type="entry name" value="SprT-like"/>
    <property type="match status" value="1"/>
</dbReference>
<comment type="caution">
    <text evidence="2">The sequence shown here is derived from an EMBL/GenBank/DDBJ whole genome shotgun (WGS) entry which is preliminary data.</text>
</comment>
<reference evidence="2 3" key="1">
    <citation type="submission" date="2018-06" db="EMBL/GenBank/DDBJ databases">
        <title>Genomic Encyclopedia of Type Strains, Phase III (KMG-III): the genomes of soil and plant-associated and newly described type strains.</title>
        <authorList>
            <person name="Whitman W."/>
        </authorList>
    </citation>
    <scope>NUCLEOTIDE SEQUENCE [LARGE SCALE GENOMIC DNA]</scope>
    <source>
        <strain evidence="2 3">CECT 7377</strain>
    </source>
</reference>
<dbReference type="GO" id="GO:0006950">
    <property type="term" value="P:response to stress"/>
    <property type="evidence" value="ECO:0007669"/>
    <property type="project" value="UniProtKB-ARBA"/>
</dbReference>
<dbReference type="Gene3D" id="3.30.2010.10">
    <property type="entry name" value="Metalloproteases ('zincins'), catalytic domain"/>
    <property type="match status" value="1"/>
</dbReference>
<dbReference type="InterPro" id="IPR006640">
    <property type="entry name" value="SprT-like_domain"/>
</dbReference>
<evidence type="ECO:0000313" key="2">
    <source>
        <dbReference type="EMBL" id="RBP84750.1"/>
    </source>
</evidence>
<dbReference type="AlphaFoldDB" id="A0A366JE79"/>
<dbReference type="NCBIfam" id="NF003421">
    <property type="entry name" value="PRK04860.1"/>
    <property type="match status" value="1"/>
</dbReference>
<dbReference type="RefSeq" id="WP_113915656.1">
    <property type="nucleotide sequence ID" value="NZ_QNSE01000003.1"/>
</dbReference>
<evidence type="ECO:0000259" key="1">
    <source>
        <dbReference type="SMART" id="SM00731"/>
    </source>
</evidence>
<dbReference type="SMART" id="SM00731">
    <property type="entry name" value="SprT"/>
    <property type="match status" value="1"/>
</dbReference>
<name>A0A366JE79_9GAMM</name>
<dbReference type="Proteomes" id="UP000252792">
    <property type="component" value="Unassembled WGS sequence"/>
</dbReference>
<keyword evidence="3" id="KW-1185">Reference proteome</keyword>
<feature type="domain" description="SprT-like" evidence="1">
    <location>
        <begin position="22"/>
        <end position="170"/>
    </location>
</feature>